<feature type="domain" description="DUF1330" evidence="1">
    <location>
        <begin position="2"/>
        <end position="92"/>
    </location>
</feature>
<dbReference type="InterPro" id="IPR011008">
    <property type="entry name" value="Dimeric_a/b-barrel"/>
</dbReference>
<dbReference type="OrthoDB" id="9806380at2"/>
<organism evidence="2 3">
    <name type="scientific">Meridianimarinicoccus aquatilis</name>
    <dbReference type="NCBI Taxonomy" id="2552766"/>
    <lineage>
        <taxon>Bacteria</taxon>
        <taxon>Pseudomonadati</taxon>
        <taxon>Pseudomonadota</taxon>
        <taxon>Alphaproteobacteria</taxon>
        <taxon>Rhodobacterales</taxon>
        <taxon>Paracoccaceae</taxon>
        <taxon>Meridianimarinicoccus</taxon>
    </lineage>
</organism>
<gene>
    <name evidence="2" type="ORF">E2L05_17585</name>
</gene>
<dbReference type="PANTHER" id="PTHR41521">
    <property type="match status" value="1"/>
</dbReference>
<protein>
    <submittedName>
        <fullName evidence="2">DUF1330 domain-containing protein</fullName>
    </submittedName>
</protein>
<dbReference type="PANTHER" id="PTHR41521:SF4">
    <property type="entry name" value="BLR0684 PROTEIN"/>
    <property type="match status" value="1"/>
</dbReference>
<dbReference type="InterPro" id="IPR010753">
    <property type="entry name" value="DUF1330"/>
</dbReference>
<evidence type="ECO:0000313" key="2">
    <source>
        <dbReference type="EMBL" id="TDL84623.1"/>
    </source>
</evidence>
<dbReference type="SUPFAM" id="SSF54909">
    <property type="entry name" value="Dimeric alpha+beta barrel"/>
    <property type="match status" value="1"/>
</dbReference>
<name>A0A4R6AS51_9RHOB</name>
<dbReference type="EMBL" id="SMZO01000061">
    <property type="protein sequence ID" value="TDL84623.1"/>
    <property type="molecule type" value="Genomic_DNA"/>
</dbReference>
<comment type="caution">
    <text evidence="2">The sequence shown here is derived from an EMBL/GenBank/DDBJ whole genome shotgun (WGS) entry which is preliminary data.</text>
</comment>
<dbReference type="AlphaFoldDB" id="A0A4R6AS51"/>
<dbReference type="RefSeq" id="WP_133344125.1">
    <property type="nucleotide sequence ID" value="NZ_SMZO01000061.1"/>
</dbReference>
<dbReference type="Proteomes" id="UP000294562">
    <property type="component" value="Unassembled WGS sequence"/>
</dbReference>
<reference evidence="2 3" key="1">
    <citation type="submission" date="2019-03" db="EMBL/GenBank/DDBJ databases">
        <title>Rhodobacteraceae bacterium SM1902, a new member of the family Rhodobacteraceae isolated from Yantai.</title>
        <authorList>
            <person name="Sun Y."/>
        </authorList>
    </citation>
    <scope>NUCLEOTIDE SEQUENCE [LARGE SCALE GENOMIC DNA]</scope>
    <source>
        <strain evidence="2 3">SM1902</strain>
    </source>
</reference>
<accession>A0A4R6AS51</accession>
<proteinExistence type="predicted"/>
<evidence type="ECO:0000259" key="1">
    <source>
        <dbReference type="Pfam" id="PF07045"/>
    </source>
</evidence>
<evidence type="ECO:0000313" key="3">
    <source>
        <dbReference type="Proteomes" id="UP000294562"/>
    </source>
</evidence>
<dbReference type="Pfam" id="PF07045">
    <property type="entry name" value="DUF1330"/>
    <property type="match status" value="1"/>
</dbReference>
<dbReference type="Gene3D" id="3.30.70.100">
    <property type="match status" value="1"/>
</dbReference>
<sequence>MTALIVARFDVKNAEKMNAYATAAGPTVLAHGGEFVAMGEKVGALVGEEEKQSVAMVRFPDVASAKTWFASPEYTACKSLREEAAEMQFTLYETD</sequence>
<keyword evidence="3" id="KW-1185">Reference proteome</keyword>